<accession>A0A8J7D1R0</accession>
<sequence>MSSENQLTFWTDSKRSRYFLIPDNQKLSRGRFVISTLTGIQKKVTQIAIANFEIPESAAKAYLENEMNQAMAQAKIAVSNLMFFSTQTSEKVPPPSNETPSVPNILSSLLGVSLEELQNNPEAAQSAFVNIYTQFKEFLGESTSENSTQIESARSRVRSLRETLQAQGINISEKIDELPIKLQEVLSSANLEEYLQEIVTKLRDLTEQIEQSPDGVGQKIDEAIKSLSQDLFRDEEKQLEDKKKQDYKQSAENAIAQSLKLRGFTSFGGGDFTSINI</sequence>
<evidence type="ECO:0000313" key="2">
    <source>
        <dbReference type="Proteomes" id="UP000622533"/>
    </source>
</evidence>
<dbReference type="Proteomes" id="UP000622533">
    <property type="component" value="Unassembled WGS sequence"/>
</dbReference>
<comment type="caution">
    <text evidence="1">The sequence shown here is derived from an EMBL/GenBank/DDBJ whole genome shotgun (WGS) entry which is preliminary data.</text>
</comment>
<dbReference type="EMBL" id="JADEXS010000311">
    <property type="protein sequence ID" value="MBE9024768.1"/>
    <property type="molecule type" value="Genomic_DNA"/>
</dbReference>
<dbReference type="AlphaFoldDB" id="A0A8J7D1R0"/>
<organism evidence="1 2">
    <name type="scientific">Desmonostoc muscorum LEGE 12446</name>
    <dbReference type="NCBI Taxonomy" id="1828758"/>
    <lineage>
        <taxon>Bacteria</taxon>
        <taxon>Bacillati</taxon>
        <taxon>Cyanobacteriota</taxon>
        <taxon>Cyanophyceae</taxon>
        <taxon>Nostocales</taxon>
        <taxon>Nostocaceae</taxon>
        <taxon>Desmonostoc</taxon>
    </lineage>
</organism>
<protein>
    <submittedName>
        <fullName evidence="1">Uncharacterized protein</fullName>
    </submittedName>
</protein>
<reference evidence="1" key="1">
    <citation type="submission" date="2020-10" db="EMBL/GenBank/DDBJ databases">
        <authorList>
            <person name="Castelo-Branco R."/>
            <person name="Eusebio N."/>
            <person name="Adriana R."/>
            <person name="Vieira A."/>
            <person name="Brugerolle De Fraissinette N."/>
            <person name="Rezende De Castro R."/>
            <person name="Schneider M.P."/>
            <person name="Vasconcelos V."/>
            <person name="Leao P.N."/>
        </authorList>
    </citation>
    <scope>NUCLEOTIDE SEQUENCE</scope>
    <source>
        <strain evidence="1">LEGE 12446</strain>
    </source>
</reference>
<gene>
    <name evidence="1" type="ORF">IQ276_20765</name>
</gene>
<keyword evidence="2" id="KW-1185">Reference proteome</keyword>
<evidence type="ECO:0000313" key="1">
    <source>
        <dbReference type="EMBL" id="MBE9024768.1"/>
    </source>
</evidence>
<name>A0A8J7D1R0_DESMC</name>
<proteinExistence type="predicted"/>
<dbReference type="RefSeq" id="WP_193919373.1">
    <property type="nucleotide sequence ID" value="NZ_JADEXS020000001.1"/>
</dbReference>